<name>A0A916IQU6_9BURK</name>
<evidence type="ECO:0000313" key="1">
    <source>
        <dbReference type="EMBL" id="CAG2126931.1"/>
    </source>
</evidence>
<dbReference type="RefSeq" id="WP_211945263.1">
    <property type="nucleotide sequence ID" value="NZ_CAJPUY010000001.1"/>
</dbReference>
<sequence>MSNVNLDFHRGYTPPAGTAVNLNFTLNPDGVATVGQLVMVKVAPSLQMIGDAQPATPVAGQLVMTKAAPTLHISANYDNAVFRGPSSTRGAAYEQAAPVAKSSGSLFEQAASLHPVRGASYDEAVPLRSSRGAGFKQASNIRVTDRVSFEQAAHARASRSGAWGYPPHVKVSSGDRFERAVPQRRSVRDGWEYPAHVKVSKGSRYQEAVLLARSTGLPAKQGTPTNHSTRMPWQEATGRIHWGVDPKPPEPPKPPFAGTGLLKFICPWLDYAGNDIRLNFAVNPCPPDEPEPPGETVIVPVKKVYIVLNSVMLRRVDGNVELPTFSLSMTIDADSWTWGFNASLPAETLDAVQAGSDGTPVELEAVINGTAYRVLAEKISRERTFGRAAIRVSGNGKSAILGAPYAPVQNFSNSAARTAQQLMNDALTLNGTSIGWTVNWAATDWLVPSGAWSHQGSYITALNAIAGAAGAYIQPHPNQKALNVLARYPTAPWNWGSVTPDFELPAAVTMRESIEWLQRPAYNRVFVSGEGQGVLGQVTRTGTAGDILAPMVTDALITHADAARQRGLAILGDTGRQAHVSLRLPVLPETGIIMPGKFVRYVDGDVSRIGLVRSTSADGNMPEVWQTIGVETHVA</sequence>
<dbReference type="Proteomes" id="UP000672934">
    <property type="component" value="Unassembled WGS sequence"/>
</dbReference>
<reference evidence="1" key="1">
    <citation type="submission" date="2021-03" db="EMBL/GenBank/DDBJ databases">
        <authorList>
            <person name="Peeters C."/>
        </authorList>
    </citation>
    <scope>NUCLEOTIDE SEQUENCE</scope>
    <source>
        <strain evidence="1">LMG 31506</strain>
    </source>
</reference>
<organism evidence="1 2">
    <name type="scientific">Cupriavidus yeoncheonensis</name>
    <dbReference type="NCBI Taxonomy" id="1462994"/>
    <lineage>
        <taxon>Bacteria</taxon>
        <taxon>Pseudomonadati</taxon>
        <taxon>Pseudomonadota</taxon>
        <taxon>Betaproteobacteria</taxon>
        <taxon>Burkholderiales</taxon>
        <taxon>Burkholderiaceae</taxon>
        <taxon>Cupriavidus</taxon>
    </lineage>
</organism>
<accession>A0A916IQU6</accession>
<comment type="caution">
    <text evidence="1">The sequence shown here is derived from an EMBL/GenBank/DDBJ whole genome shotgun (WGS) entry which is preliminary data.</text>
</comment>
<proteinExistence type="predicted"/>
<evidence type="ECO:0000313" key="2">
    <source>
        <dbReference type="Proteomes" id="UP000672934"/>
    </source>
</evidence>
<gene>
    <name evidence="1" type="ORF">LMG31506_00244</name>
</gene>
<protein>
    <submittedName>
        <fullName evidence="1">Uncharacterized protein</fullName>
    </submittedName>
</protein>
<keyword evidence="2" id="KW-1185">Reference proteome</keyword>
<dbReference type="EMBL" id="CAJPUY010000001">
    <property type="protein sequence ID" value="CAG2126931.1"/>
    <property type="molecule type" value="Genomic_DNA"/>
</dbReference>
<dbReference type="AlphaFoldDB" id="A0A916IQU6"/>